<dbReference type="GO" id="GO:0016020">
    <property type="term" value="C:membrane"/>
    <property type="evidence" value="ECO:0007669"/>
    <property type="project" value="UniProtKB-SubCell"/>
</dbReference>
<protein>
    <recommendedName>
        <fullName evidence="7">Solute carrier family 40 member</fullName>
    </recommendedName>
</protein>
<keyword evidence="4 7" id="KW-0812">Transmembrane</keyword>
<comment type="subcellular location">
    <subcellularLocation>
        <location evidence="1 7">Membrane</location>
        <topology evidence="1 7">Multi-pass membrane protein</topology>
    </subcellularLocation>
</comment>
<evidence type="ECO:0000256" key="6">
    <source>
        <dbReference type="ARBA" id="ARBA00023136"/>
    </source>
</evidence>
<keyword evidence="9" id="KW-1185">Reference proteome</keyword>
<comment type="similarity">
    <text evidence="2 7">Belongs to the ferroportin (FP) (TC 2.A.100) family. SLC40A subfamily.</text>
</comment>
<evidence type="ECO:0000256" key="3">
    <source>
        <dbReference type="ARBA" id="ARBA00022448"/>
    </source>
</evidence>
<evidence type="ECO:0000256" key="7">
    <source>
        <dbReference type="RuleBase" id="RU365065"/>
    </source>
</evidence>
<evidence type="ECO:0000313" key="8">
    <source>
        <dbReference type="EMBL" id="KAF2727212.1"/>
    </source>
</evidence>
<dbReference type="EMBL" id="ML996346">
    <property type="protein sequence ID" value="KAF2727212.1"/>
    <property type="molecule type" value="Genomic_DNA"/>
</dbReference>
<feature type="transmembrane region" description="Helical" evidence="7">
    <location>
        <begin position="110"/>
        <end position="132"/>
    </location>
</feature>
<feature type="transmembrane region" description="Helical" evidence="7">
    <location>
        <begin position="454"/>
        <end position="474"/>
    </location>
</feature>
<feature type="transmembrane region" description="Helical" evidence="7">
    <location>
        <begin position="291"/>
        <end position="319"/>
    </location>
</feature>
<feature type="transmembrane region" description="Helical" evidence="7">
    <location>
        <begin position="357"/>
        <end position="379"/>
    </location>
</feature>
<comment type="function">
    <text evidence="7">May be involved in iron transport and iron homeostasis.</text>
</comment>
<name>A0A9P4USX3_9PLEO</name>
<evidence type="ECO:0000256" key="4">
    <source>
        <dbReference type="ARBA" id="ARBA00022692"/>
    </source>
</evidence>
<dbReference type="AlphaFoldDB" id="A0A9P4USX3"/>
<dbReference type="Proteomes" id="UP000799444">
    <property type="component" value="Unassembled WGS sequence"/>
</dbReference>
<evidence type="ECO:0000256" key="1">
    <source>
        <dbReference type="ARBA" id="ARBA00004141"/>
    </source>
</evidence>
<dbReference type="PANTHER" id="PTHR11660">
    <property type="entry name" value="SOLUTE CARRIER FAMILY 40 MEMBER"/>
    <property type="match status" value="1"/>
</dbReference>
<organism evidence="8 9">
    <name type="scientific">Polyplosphaeria fusca</name>
    <dbReference type="NCBI Taxonomy" id="682080"/>
    <lineage>
        <taxon>Eukaryota</taxon>
        <taxon>Fungi</taxon>
        <taxon>Dikarya</taxon>
        <taxon>Ascomycota</taxon>
        <taxon>Pezizomycotina</taxon>
        <taxon>Dothideomycetes</taxon>
        <taxon>Pleosporomycetidae</taxon>
        <taxon>Pleosporales</taxon>
        <taxon>Tetraplosphaeriaceae</taxon>
        <taxon>Polyplosphaeria</taxon>
    </lineage>
</organism>
<feature type="transmembrane region" description="Helical" evidence="7">
    <location>
        <begin position="138"/>
        <end position="155"/>
    </location>
</feature>
<gene>
    <name evidence="8" type="ORF">EJ04DRAFT_547345</name>
</gene>
<sequence>MSSPAVELSNFGAGRDSREEDARLLVDNEEPSDNRVHGSAAKIKTYLYLEQFISDWHMWYADYSLVVFLADQFPGTLVYVSVYTLLKALAAVLLSSWAGTIMDRMDRLFALKWVIISHRCSIAFACASLYLLKFTPGSGFAFSILLLLFMLLACVERVTSIANVVALERDWVIVVAHNLKEDRQHLNVVMRRLDLFSKLAGPFVLSCIDTYSRTAAMLTLVAATILSVPIELHIIQKLRDSVPGLKIAPTLPLELETEREMSPNILSAHTSNTAIAQALVPASITQYISSVVFLPSFSLALIYLTVLSIGAQTITYLVASDFTSLQVSVIRGVSVITELAGTWIVPPLMERIGVVRAGFWLLAWQVASISLPVTIIAMLDTRSKFVAICLVSGICVKRLGLWGFDLAVQYIVQGGTPPPTRARFSSTEAACQNLFEVLASSLTIIFAKPDEFRYAVYVSYAVLVVSLLCYMRFLRQTKGHAPVYSSPTHF</sequence>
<dbReference type="SUPFAM" id="SSF103473">
    <property type="entry name" value="MFS general substrate transporter"/>
    <property type="match status" value="1"/>
</dbReference>
<dbReference type="OrthoDB" id="648861at2759"/>
<accession>A0A9P4USX3</accession>
<evidence type="ECO:0000313" key="9">
    <source>
        <dbReference type="Proteomes" id="UP000799444"/>
    </source>
</evidence>
<keyword evidence="5 7" id="KW-1133">Transmembrane helix</keyword>
<comment type="caution">
    <text evidence="8">The sequence shown here is derived from an EMBL/GenBank/DDBJ whole genome shotgun (WGS) entry which is preliminary data.</text>
</comment>
<feature type="transmembrane region" description="Helical" evidence="7">
    <location>
        <begin position="77"/>
        <end position="98"/>
    </location>
</feature>
<evidence type="ECO:0000256" key="5">
    <source>
        <dbReference type="ARBA" id="ARBA00022989"/>
    </source>
</evidence>
<evidence type="ECO:0000256" key="2">
    <source>
        <dbReference type="ARBA" id="ARBA00006279"/>
    </source>
</evidence>
<dbReference type="InterPro" id="IPR009716">
    <property type="entry name" value="Ferroportin-1"/>
</dbReference>
<comment type="caution">
    <text evidence="7">Lacks conserved residue(s) required for the propagation of feature annotation.</text>
</comment>
<reference evidence="8" key="1">
    <citation type="journal article" date="2020" name="Stud. Mycol.">
        <title>101 Dothideomycetes genomes: a test case for predicting lifestyles and emergence of pathogens.</title>
        <authorList>
            <person name="Haridas S."/>
            <person name="Albert R."/>
            <person name="Binder M."/>
            <person name="Bloem J."/>
            <person name="Labutti K."/>
            <person name="Salamov A."/>
            <person name="Andreopoulos B."/>
            <person name="Baker S."/>
            <person name="Barry K."/>
            <person name="Bills G."/>
            <person name="Bluhm B."/>
            <person name="Cannon C."/>
            <person name="Castanera R."/>
            <person name="Culley D."/>
            <person name="Daum C."/>
            <person name="Ezra D."/>
            <person name="Gonzalez J."/>
            <person name="Henrissat B."/>
            <person name="Kuo A."/>
            <person name="Liang C."/>
            <person name="Lipzen A."/>
            <person name="Lutzoni F."/>
            <person name="Magnuson J."/>
            <person name="Mondo S."/>
            <person name="Nolan M."/>
            <person name="Ohm R."/>
            <person name="Pangilinan J."/>
            <person name="Park H.-J."/>
            <person name="Ramirez L."/>
            <person name="Alfaro M."/>
            <person name="Sun H."/>
            <person name="Tritt A."/>
            <person name="Yoshinaga Y."/>
            <person name="Zwiers L.-H."/>
            <person name="Turgeon B."/>
            <person name="Goodwin S."/>
            <person name="Spatafora J."/>
            <person name="Crous P."/>
            <person name="Grigoriev I."/>
        </authorList>
    </citation>
    <scope>NUCLEOTIDE SEQUENCE</scope>
    <source>
        <strain evidence="8">CBS 125425</strain>
    </source>
</reference>
<proteinExistence type="inferred from homology"/>
<dbReference type="PANTHER" id="PTHR11660:SF57">
    <property type="entry name" value="SOLUTE CARRIER FAMILY 40 MEMBER"/>
    <property type="match status" value="1"/>
</dbReference>
<dbReference type="Pfam" id="PF06963">
    <property type="entry name" value="FPN1"/>
    <property type="match status" value="1"/>
</dbReference>
<keyword evidence="7" id="KW-0406">Ion transport</keyword>
<keyword evidence="6 7" id="KW-0472">Membrane</keyword>
<dbReference type="InterPro" id="IPR036259">
    <property type="entry name" value="MFS_trans_sf"/>
</dbReference>
<dbReference type="GO" id="GO:0005381">
    <property type="term" value="F:iron ion transmembrane transporter activity"/>
    <property type="evidence" value="ECO:0007669"/>
    <property type="project" value="UniProtKB-UniRule"/>
</dbReference>
<keyword evidence="3 7" id="KW-0813">Transport</keyword>